<evidence type="ECO:0000259" key="2">
    <source>
        <dbReference type="Pfam" id="PF11940"/>
    </source>
</evidence>
<evidence type="ECO:0000313" key="5">
    <source>
        <dbReference type="Proteomes" id="UP001365781"/>
    </source>
</evidence>
<keyword evidence="1" id="KW-0645">Protease</keyword>
<dbReference type="PANTHER" id="PTHR46322:SF1">
    <property type="entry name" value="PUROMYCIN-SENSITIVE AMINOPEPTIDASE"/>
    <property type="match status" value="1"/>
</dbReference>
<protein>
    <submittedName>
        <fullName evidence="4">DUF3458 domain-containing protein</fullName>
    </submittedName>
</protein>
<reference evidence="4 5" key="1">
    <citation type="submission" date="2024-03" db="EMBL/GenBank/DDBJ databases">
        <title>First Report of Pectobacterium brasiliscabiei causing potato scab in china.</title>
        <authorList>
            <person name="Handique U."/>
        </authorList>
    </citation>
    <scope>NUCLEOTIDE SEQUENCE [LARGE SCALE GENOMIC DNA]</scope>
    <source>
        <strain evidence="4 5">ZRIMU1503</strain>
    </source>
</reference>
<dbReference type="InterPro" id="IPR024601">
    <property type="entry name" value="Peptidase_M1_pepN_C"/>
</dbReference>
<dbReference type="Pfam" id="PF17432">
    <property type="entry name" value="DUF3458_C"/>
    <property type="match status" value="1"/>
</dbReference>
<sequence length="82" mass="9368">PLQSHGKAVANVLDVKEAKQTFVFENVPEQPIPSLLREFSAPVKLEYDYSDEELTFLMVHATNEFARWDAGQMLLAKYIRAN</sequence>
<feature type="domain" description="Peptidase M1 alanyl aminopeptidase Ig-like fold" evidence="2">
    <location>
        <begin position="3"/>
        <end position="48"/>
    </location>
</feature>
<dbReference type="PANTHER" id="PTHR46322">
    <property type="entry name" value="PUROMYCIN-SENSITIVE AMINOPEPTIDASE"/>
    <property type="match status" value="1"/>
</dbReference>
<dbReference type="Gene3D" id="2.60.40.1840">
    <property type="match status" value="1"/>
</dbReference>
<dbReference type="Proteomes" id="UP001365781">
    <property type="component" value="Unassembled WGS sequence"/>
</dbReference>
<accession>A0ABU8GWF2</accession>
<dbReference type="InterPro" id="IPR038438">
    <property type="entry name" value="PepN_Ig-like_sf"/>
</dbReference>
<keyword evidence="5" id="KW-1185">Reference proteome</keyword>
<comment type="caution">
    <text evidence="4">The sequence shown here is derived from an EMBL/GenBank/DDBJ whole genome shotgun (WGS) entry which is preliminary data.</text>
</comment>
<dbReference type="InterPro" id="IPR037144">
    <property type="entry name" value="Peptidase_M1_pepN_C_sf"/>
</dbReference>
<organism evidence="4 5">
    <name type="scientific">Streptomyces brasiliscabiei</name>
    <dbReference type="NCBI Taxonomy" id="2736302"/>
    <lineage>
        <taxon>Bacteria</taxon>
        <taxon>Bacillati</taxon>
        <taxon>Actinomycetota</taxon>
        <taxon>Actinomycetes</taxon>
        <taxon>Kitasatosporales</taxon>
        <taxon>Streptomycetaceae</taxon>
        <taxon>Streptomyces</taxon>
    </lineage>
</organism>
<feature type="non-terminal residue" evidence="4">
    <location>
        <position position="82"/>
    </location>
</feature>
<name>A0ABU8GWF2_9ACTN</name>
<dbReference type="Pfam" id="PF11940">
    <property type="entry name" value="DUF3458"/>
    <property type="match status" value="1"/>
</dbReference>
<dbReference type="InterPro" id="IPR035414">
    <property type="entry name" value="Peptidase_M1_pepN_Ig-like"/>
</dbReference>
<dbReference type="InterPro" id="IPR012779">
    <property type="entry name" value="Peptidase_M1_pepN"/>
</dbReference>
<evidence type="ECO:0000256" key="1">
    <source>
        <dbReference type="ARBA" id="ARBA00022438"/>
    </source>
</evidence>
<dbReference type="Gene3D" id="1.25.50.10">
    <property type="entry name" value="Peptidase M1, alanyl aminopeptidase, C-terminal domain"/>
    <property type="match status" value="1"/>
</dbReference>
<keyword evidence="1" id="KW-0378">Hydrolase</keyword>
<gene>
    <name evidence="4" type="ORF">WB403_51380</name>
</gene>
<feature type="domain" description="Peptidase M1 alanyl aminopeptidase C-terminal" evidence="3">
    <location>
        <begin position="51"/>
        <end position="81"/>
    </location>
</feature>
<feature type="non-terminal residue" evidence="4">
    <location>
        <position position="1"/>
    </location>
</feature>
<proteinExistence type="predicted"/>
<evidence type="ECO:0000259" key="3">
    <source>
        <dbReference type="Pfam" id="PF17432"/>
    </source>
</evidence>
<dbReference type="EMBL" id="JBBAYM010000719">
    <property type="protein sequence ID" value="MEI5617517.1"/>
    <property type="molecule type" value="Genomic_DNA"/>
</dbReference>
<keyword evidence="1" id="KW-0031">Aminopeptidase</keyword>
<evidence type="ECO:0000313" key="4">
    <source>
        <dbReference type="EMBL" id="MEI5617517.1"/>
    </source>
</evidence>